<protein>
    <submittedName>
        <fullName evidence="2">Uncharacterized protein</fullName>
    </submittedName>
</protein>
<evidence type="ECO:0000313" key="3">
    <source>
        <dbReference type="Proteomes" id="UP001403385"/>
    </source>
</evidence>
<dbReference type="Proteomes" id="UP001403385">
    <property type="component" value="Unassembled WGS sequence"/>
</dbReference>
<dbReference type="EMBL" id="JBDKWZ010000011">
    <property type="protein sequence ID" value="MEN7549990.1"/>
    <property type="molecule type" value="Genomic_DNA"/>
</dbReference>
<reference evidence="2 3" key="1">
    <citation type="submission" date="2024-04" db="EMBL/GenBank/DDBJ databases">
        <title>Novel genus in family Flammeovirgaceae.</title>
        <authorList>
            <person name="Nguyen T.H."/>
            <person name="Vuong T.Q."/>
            <person name="Le H."/>
            <person name="Kim S.-G."/>
        </authorList>
    </citation>
    <scope>NUCLEOTIDE SEQUENCE [LARGE SCALE GENOMIC DNA]</scope>
    <source>
        <strain evidence="2 3">JCM 23209</strain>
    </source>
</reference>
<dbReference type="RefSeq" id="WP_346822768.1">
    <property type="nucleotide sequence ID" value="NZ_JBDKWZ010000011.1"/>
</dbReference>
<gene>
    <name evidence="2" type="ORF">AAG747_18840</name>
</gene>
<proteinExistence type="predicted"/>
<sequence length="122" mass="12883">MCLLLLSQAVRAQGSAGALKNIGTWVSTLGNAVFAIVVVIGLVRTVTKFIKGEPDAIGALFQLIIACGLWGGFQLVEDDIAKLVGGKGAMKTYLSLEKKSRVLGLPVNDWILLGCLVVGLTW</sequence>
<comment type="caution">
    <text evidence="2">The sequence shown here is derived from an EMBL/GenBank/DDBJ whole genome shotgun (WGS) entry which is preliminary data.</text>
</comment>
<keyword evidence="1" id="KW-0472">Membrane</keyword>
<dbReference type="AlphaFoldDB" id="A0AAW9SBX3"/>
<feature type="transmembrane region" description="Helical" evidence="1">
    <location>
        <begin position="55"/>
        <end position="73"/>
    </location>
</feature>
<keyword evidence="3" id="KW-1185">Reference proteome</keyword>
<keyword evidence="1" id="KW-0812">Transmembrane</keyword>
<evidence type="ECO:0000313" key="2">
    <source>
        <dbReference type="EMBL" id="MEN7549990.1"/>
    </source>
</evidence>
<organism evidence="2 3">
    <name type="scientific">Rapidithrix thailandica</name>
    <dbReference type="NCBI Taxonomy" id="413964"/>
    <lineage>
        <taxon>Bacteria</taxon>
        <taxon>Pseudomonadati</taxon>
        <taxon>Bacteroidota</taxon>
        <taxon>Cytophagia</taxon>
        <taxon>Cytophagales</taxon>
        <taxon>Flammeovirgaceae</taxon>
        <taxon>Rapidithrix</taxon>
    </lineage>
</organism>
<accession>A0AAW9SBX3</accession>
<keyword evidence="1" id="KW-1133">Transmembrane helix</keyword>
<name>A0AAW9SBX3_9BACT</name>
<evidence type="ECO:0000256" key="1">
    <source>
        <dbReference type="SAM" id="Phobius"/>
    </source>
</evidence>
<feature type="transmembrane region" description="Helical" evidence="1">
    <location>
        <begin position="22"/>
        <end position="43"/>
    </location>
</feature>